<evidence type="ECO:0000256" key="5">
    <source>
        <dbReference type="ARBA" id="ARBA00022989"/>
    </source>
</evidence>
<feature type="transmembrane region" description="Helical" evidence="8">
    <location>
        <begin position="136"/>
        <end position="155"/>
    </location>
</feature>
<dbReference type="InterPro" id="IPR003593">
    <property type="entry name" value="AAA+_ATPase"/>
</dbReference>
<organism evidence="11 12">
    <name type="scientific">Novosphingobium aerophilum</name>
    <dbReference type="NCBI Taxonomy" id="2839843"/>
    <lineage>
        <taxon>Bacteria</taxon>
        <taxon>Pseudomonadati</taxon>
        <taxon>Pseudomonadota</taxon>
        <taxon>Alphaproteobacteria</taxon>
        <taxon>Sphingomonadales</taxon>
        <taxon>Sphingomonadaceae</taxon>
        <taxon>Novosphingobium</taxon>
    </lineage>
</organism>
<dbReference type="InterPro" id="IPR039421">
    <property type="entry name" value="Type_1_exporter"/>
</dbReference>
<dbReference type="PROSITE" id="PS50929">
    <property type="entry name" value="ABC_TM1F"/>
    <property type="match status" value="1"/>
</dbReference>
<evidence type="ECO:0000313" key="12">
    <source>
        <dbReference type="Proteomes" id="UP000520156"/>
    </source>
</evidence>
<evidence type="ECO:0000256" key="2">
    <source>
        <dbReference type="ARBA" id="ARBA00022692"/>
    </source>
</evidence>
<name>A0A7X1KDU4_9SPHN</name>
<dbReference type="GO" id="GO:0034040">
    <property type="term" value="F:ATPase-coupled lipid transmembrane transporter activity"/>
    <property type="evidence" value="ECO:0007669"/>
    <property type="project" value="TreeGrafter"/>
</dbReference>
<dbReference type="Gene3D" id="1.20.1560.10">
    <property type="entry name" value="ABC transporter type 1, transmembrane domain"/>
    <property type="match status" value="1"/>
</dbReference>
<dbReference type="Proteomes" id="UP000520156">
    <property type="component" value="Unassembled WGS sequence"/>
</dbReference>
<evidence type="ECO:0000256" key="7">
    <source>
        <dbReference type="SAM" id="MobiDB-lite"/>
    </source>
</evidence>
<dbReference type="PANTHER" id="PTHR24221:SF248">
    <property type="entry name" value="ABC TRANSPORTER TRANSMEMBRANE REGION"/>
    <property type="match status" value="1"/>
</dbReference>
<dbReference type="InterPro" id="IPR003439">
    <property type="entry name" value="ABC_transporter-like_ATP-bd"/>
</dbReference>
<feature type="compositionally biased region" description="Polar residues" evidence="7">
    <location>
        <begin position="571"/>
        <end position="580"/>
    </location>
</feature>
<dbReference type="InterPro" id="IPR011527">
    <property type="entry name" value="ABC1_TM_dom"/>
</dbReference>
<gene>
    <name evidence="11" type="ORF">H7F49_18260</name>
</gene>
<dbReference type="PANTHER" id="PTHR24221">
    <property type="entry name" value="ATP-BINDING CASSETTE SUB-FAMILY B"/>
    <property type="match status" value="1"/>
</dbReference>
<dbReference type="SUPFAM" id="SSF52540">
    <property type="entry name" value="P-loop containing nucleoside triphosphate hydrolases"/>
    <property type="match status" value="1"/>
</dbReference>
<dbReference type="SUPFAM" id="SSF90123">
    <property type="entry name" value="ABC transporter transmembrane region"/>
    <property type="match status" value="1"/>
</dbReference>
<evidence type="ECO:0000256" key="3">
    <source>
        <dbReference type="ARBA" id="ARBA00022741"/>
    </source>
</evidence>
<dbReference type="InterPro" id="IPR027417">
    <property type="entry name" value="P-loop_NTPase"/>
</dbReference>
<dbReference type="Pfam" id="PF00005">
    <property type="entry name" value="ABC_tran"/>
    <property type="match status" value="1"/>
</dbReference>
<reference evidence="11 12" key="1">
    <citation type="submission" date="2020-08" db="EMBL/GenBank/DDBJ databases">
        <title>The genome sequence of Novosphingobium flavum 4Y4.</title>
        <authorList>
            <person name="Liu Y."/>
        </authorList>
    </citation>
    <scope>NUCLEOTIDE SEQUENCE [LARGE SCALE GENOMIC DNA]</scope>
    <source>
        <strain evidence="11 12">4Y4</strain>
    </source>
</reference>
<feature type="transmembrane region" description="Helical" evidence="8">
    <location>
        <begin position="21"/>
        <end position="44"/>
    </location>
</feature>
<evidence type="ECO:0000256" key="6">
    <source>
        <dbReference type="ARBA" id="ARBA00023136"/>
    </source>
</evidence>
<feature type="transmembrane region" description="Helical" evidence="8">
    <location>
        <begin position="271"/>
        <end position="291"/>
    </location>
</feature>
<evidence type="ECO:0000256" key="4">
    <source>
        <dbReference type="ARBA" id="ARBA00022840"/>
    </source>
</evidence>
<evidence type="ECO:0000256" key="8">
    <source>
        <dbReference type="SAM" id="Phobius"/>
    </source>
</evidence>
<feature type="transmembrane region" description="Helical" evidence="8">
    <location>
        <begin position="161"/>
        <end position="181"/>
    </location>
</feature>
<keyword evidence="2 8" id="KW-0812">Transmembrane</keyword>
<keyword evidence="4 11" id="KW-0067">ATP-binding</keyword>
<evidence type="ECO:0000313" key="11">
    <source>
        <dbReference type="EMBL" id="MBC2653628.1"/>
    </source>
</evidence>
<sequence>MILFSQASGEARVALTRIRAALIPAALLTLVLSFIPALVVVYVMLEFSVASPGGSIQTAVGLLLVVLLALGFSGVLLDLRSRVLIQIGSIAVACLGPRLHHATGVLAERSKTGTQEAGQVTADLDAIMQFSRSGALGNWLDLGGIPVLLLLMVVLHVWFAVALLAIVCGFVLLLGLTLVALSRPRRLALRAAARRRAFFEENRTRQDTLRALGTITQVEQAWHALNIQVLNLDSAWRSLHLRNVAVARHLHLAALCAMIALGIWLEIEGLAVYSVVIAAGLTTVLALRPLVAAIETAPMLVDARQGWARIDGILQAVQPESIPLPLPAPVHSVTGEQVAIAVPGTRRVLLHNVNFRLDAGHVLAVLGSTGSGKTTLLRALAGAWPVLAGKIRIDGAAFDQWSNEQVGRHIGFLPQSVELFGGTVAENIARFRSDATSEMVVAAAQKALVHDMILGLPEGYKTQVGDNGRNLSGAQAQAIGLARAMLGDPFLLVLDEPTAHCDRNGIVNFRKVIENARDDGKIVVMGGGASLLVELATHVLMVDQGTATYFGETEAVRRAIMQRKSRRPDQSESIAGQQAAETVDCGDEGEAESVQ</sequence>
<dbReference type="Gene3D" id="3.40.50.300">
    <property type="entry name" value="P-loop containing nucleotide triphosphate hydrolases"/>
    <property type="match status" value="1"/>
</dbReference>
<keyword evidence="3" id="KW-0547">Nucleotide-binding</keyword>
<proteinExistence type="predicted"/>
<evidence type="ECO:0000259" key="9">
    <source>
        <dbReference type="PROSITE" id="PS50893"/>
    </source>
</evidence>
<comment type="subcellular location">
    <subcellularLocation>
        <location evidence="1">Cell membrane</location>
        <topology evidence="1">Multi-pass membrane protein</topology>
    </subcellularLocation>
</comment>
<dbReference type="GO" id="GO:0005886">
    <property type="term" value="C:plasma membrane"/>
    <property type="evidence" value="ECO:0007669"/>
    <property type="project" value="UniProtKB-SubCell"/>
</dbReference>
<feature type="transmembrane region" description="Helical" evidence="8">
    <location>
        <begin position="56"/>
        <end position="77"/>
    </location>
</feature>
<keyword evidence="12" id="KW-1185">Reference proteome</keyword>
<evidence type="ECO:0000259" key="10">
    <source>
        <dbReference type="PROSITE" id="PS50929"/>
    </source>
</evidence>
<feature type="region of interest" description="Disordered" evidence="7">
    <location>
        <begin position="562"/>
        <end position="595"/>
    </location>
</feature>
<feature type="compositionally biased region" description="Acidic residues" evidence="7">
    <location>
        <begin position="584"/>
        <end position="595"/>
    </location>
</feature>
<feature type="domain" description="ABC transporter" evidence="9">
    <location>
        <begin position="333"/>
        <end position="569"/>
    </location>
</feature>
<keyword evidence="6 8" id="KW-0472">Membrane</keyword>
<dbReference type="SMART" id="SM00382">
    <property type="entry name" value="AAA"/>
    <property type="match status" value="1"/>
</dbReference>
<feature type="transmembrane region" description="Helical" evidence="8">
    <location>
        <begin position="246"/>
        <end position="265"/>
    </location>
</feature>
<dbReference type="GO" id="GO:0016887">
    <property type="term" value="F:ATP hydrolysis activity"/>
    <property type="evidence" value="ECO:0007669"/>
    <property type="project" value="InterPro"/>
</dbReference>
<evidence type="ECO:0000256" key="1">
    <source>
        <dbReference type="ARBA" id="ARBA00004651"/>
    </source>
</evidence>
<dbReference type="PROSITE" id="PS50893">
    <property type="entry name" value="ABC_TRANSPORTER_2"/>
    <property type="match status" value="1"/>
</dbReference>
<keyword evidence="5 8" id="KW-1133">Transmembrane helix</keyword>
<dbReference type="EMBL" id="JACLAU010000063">
    <property type="protein sequence ID" value="MBC2653628.1"/>
    <property type="molecule type" value="Genomic_DNA"/>
</dbReference>
<accession>A0A7X1KDU4</accession>
<dbReference type="GO" id="GO:0005524">
    <property type="term" value="F:ATP binding"/>
    <property type="evidence" value="ECO:0007669"/>
    <property type="project" value="UniProtKB-KW"/>
</dbReference>
<feature type="domain" description="ABC transmembrane type-1" evidence="10">
    <location>
        <begin position="20"/>
        <end position="302"/>
    </location>
</feature>
<dbReference type="InterPro" id="IPR036640">
    <property type="entry name" value="ABC1_TM_sf"/>
</dbReference>
<comment type="caution">
    <text evidence="11">The sequence shown here is derived from an EMBL/GenBank/DDBJ whole genome shotgun (WGS) entry which is preliminary data.</text>
</comment>
<dbReference type="GO" id="GO:0140359">
    <property type="term" value="F:ABC-type transporter activity"/>
    <property type="evidence" value="ECO:0007669"/>
    <property type="project" value="InterPro"/>
</dbReference>
<dbReference type="AlphaFoldDB" id="A0A7X1KDU4"/>
<protein>
    <submittedName>
        <fullName evidence="11">ATP-binding cassette domain-containing protein</fullName>
    </submittedName>
</protein>
<dbReference type="RefSeq" id="WP_185684999.1">
    <property type="nucleotide sequence ID" value="NZ_JACLAU010000063.1"/>
</dbReference>